<evidence type="ECO:0000313" key="5">
    <source>
        <dbReference type="EMBL" id="MBR7829802.1"/>
    </source>
</evidence>
<keyword evidence="1 2" id="KW-0732">Signal</keyword>
<dbReference type="Pfam" id="PF16483">
    <property type="entry name" value="Glyco_hydro_64"/>
    <property type="match status" value="1"/>
</dbReference>
<proteinExistence type="predicted"/>
<sequence>MINRRKLLTASAAVVGGSALGIGSGALLSGASATPSTLQIDIENTTTSSTVYAYVTGQAINNNNALMLLESDGKTVYYPSSPSATGSALGANCAIPLGAPGTTTSITIPQIAGGRIWFSVGSPITFLLNPGPALVEPSVSNPSDPNIDIMWDFCEFTFNSSQLYANISYVDFVSIPVSLALTNSSGTVQKVSGMPSTGLDTVCANLIAQNASDGAGWDKLVVTSGGKNLRALSPNNGIVMDSSLFSGYFTPYVNSVYSKYASSTLTVDTQASYGSVTGTASGSTLTFSNGSTFAEPSAADIFSCSTGPFADTSGERGPLVARLSAAFNRTTLLIDSDQPDGENPSNYYQNAVTNHYARIVHAANLDGRGYAFPYDDVTPTGGTDQSGFVSDGNPTLLTIAVGGGTATAGSSSSASASATATGGSGAAVSAYSTIQASSYSAKNGTQTETTTDTGGGQDVGYISNGCWLAYDNVQFGSTGAGQFIARVASGAASGISGLVEVALDSPTATPVGSFAIASTGGWQSWETVPANISTVTGTHTVYLVFSSGQPADYVNVHWFTFGAA</sequence>
<dbReference type="InterPro" id="IPR006584">
    <property type="entry name" value="Cellulose-bd_IV"/>
</dbReference>
<dbReference type="Gene3D" id="3.30.920.50">
    <property type="entry name" value="Beta-1,3-glucanase, C-terminal domain"/>
    <property type="match status" value="1"/>
</dbReference>
<dbReference type="InterPro" id="IPR037176">
    <property type="entry name" value="Osmotin/thaumatin-like_sf"/>
</dbReference>
<dbReference type="InterPro" id="IPR005084">
    <property type="entry name" value="CBM6"/>
</dbReference>
<evidence type="ECO:0000259" key="4">
    <source>
        <dbReference type="PROSITE" id="PS52006"/>
    </source>
</evidence>
<dbReference type="RefSeq" id="WP_212520935.1">
    <property type="nucleotide sequence ID" value="NZ_JAGSOH010000100.1"/>
</dbReference>
<dbReference type="PROSITE" id="PS52006">
    <property type="entry name" value="GH64"/>
    <property type="match status" value="1"/>
</dbReference>
<dbReference type="Proteomes" id="UP000676325">
    <property type="component" value="Unassembled WGS sequence"/>
</dbReference>
<feature type="signal peptide" evidence="2">
    <location>
        <begin position="1"/>
        <end position="21"/>
    </location>
</feature>
<evidence type="ECO:0000256" key="1">
    <source>
        <dbReference type="ARBA" id="ARBA00022729"/>
    </source>
</evidence>
<dbReference type="CDD" id="cd09220">
    <property type="entry name" value="GH64-GluB-like"/>
    <property type="match status" value="1"/>
</dbReference>
<dbReference type="PANTHER" id="PTHR38165">
    <property type="match status" value="1"/>
</dbReference>
<evidence type="ECO:0000256" key="2">
    <source>
        <dbReference type="SAM" id="SignalP"/>
    </source>
</evidence>
<dbReference type="PROSITE" id="PS51175">
    <property type="entry name" value="CBM6"/>
    <property type="match status" value="1"/>
</dbReference>
<feature type="domain" description="GH64" evidence="4">
    <location>
        <begin position="31"/>
        <end position="388"/>
    </location>
</feature>
<keyword evidence="6" id="KW-1185">Reference proteome</keyword>
<dbReference type="GO" id="GO:0030246">
    <property type="term" value="F:carbohydrate binding"/>
    <property type="evidence" value="ECO:0007669"/>
    <property type="project" value="InterPro"/>
</dbReference>
<dbReference type="Gene3D" id="2.60.120.260">
    <property type="entry name" value="Galactose-binding domain-like"/>
    <property type="match status" value="1"/>
</dbReference>
<feature type="chain" id="PRO_5039489053" evidence="2">
    <location>
        <begin position="22"/>
        <end position="564"/>
    </location>
</feature>
<dbReference type="PANTHER" id="PTHR38165:SF1">
    <property type="entry name" value="GLUCANASE B"/>
    <property type="match status" value="1"/>
</dbReference>
<dbReference type="SMART" id="SM00606">
    <property type="entry name" value="CBD_IV"/>
    <property type="match status" value="1"/>
</dbReference>
<dbReference type="InterPro" id="IPR032477">
    <property type="entry name" value="Glyco_hydro_64"/>
</dbReference>
<dbReference type="InterPro" id="IPR006311">
    <property type="entry name" value="TAT_signal"/>
</dbReference>
<gene>
    <name evidence="5" type="ORF">KDK95_26090</name>
</gene>
<dbReference type="Pfam" id="PF03422">
    <property type="entry name" value="CBM_6"/>
    <property type="match status" value="1"/>
</dbReference>
<protein>
    <submittedName>
        <fullName evidence="5">Carbohydrate-binding protein</fullName>
    </submittedName>
</protein>
<dbReference type="AlphaFoldDB" id="A0A941EEB8"/>
<dbReference type="CDD" id="cd04084">
    <property type="entry name" value="CBM6_xylanase-like"/>
    <property type="match status" value="1"/>
</dbReference>
<dbReference type="Gene3D" id="2.60.110.10">
    <property type="entry name" value="Thaumatin"/>
    <property type="match status" value="1"/>
</dbReference>
<feature type="domain" description="CBM6" evidence="3">
    <location>
        <begin position="432"/>
        <end position="562"/>
    </location>
</feature>
<dbReference type="SUPFAM" id="SSF49785">
    <property type="entry name" value="Galactose-binding domain-like"/>
    <property type="match status" value="1"/>
</dbReference>
<accession>A0A941EEB8</accession>
<dbReference type="InterPro" id="IPR037398">
    <property type="entry name" value="Glyco_hydro_64_fam"/>
</dbReference>
<dbReference type="EMBL" id="JAGSOH010000100">
    <property type="protein sequence ID" value="MBR7829802.1"/>
    <property type="molecule type" value="Genomic_DNA"/>
</dbReference>
<reference evidence="5" key="1">
    <citation type="submission" date="2021-04" db="EMBL/GenBank/DDBJ databases">
        <title>Genome based classification of Actinospica acidithermotolerans sp. nov., an actinobacterium isolated from an Indonesian hot spring.</title>
        <authorList>
            <person name="Kusuma A.B."/>
            <person name="Putra K.E."/>
            <person name="Nafisah S."/>
            <person name="Loh J."/>
            <person name="Nouioui I."/>
            <person name="Goodfellow M."/>
        </authorList>
    </citation>
    <scope>NUCLEOTIDE SEQUENCE</scope>
    <source>
        <strain evidence="5">MGRD01-02</strain>
    </source>
</reference>
<name>A0A941EEB8_9ACTN</name>
<evidence type="ECO:0000313" key="6">
    <source>
        <dbReference type="Proteomes" id="UP000676325"/>
    </source>
</evidence>
<dbReference type="PROSITE" id="PS51318">
    <property type="entry name" value="TAT"/>
    <property type="match status" value="1"/>
</dbReference>
<organism evidence="5 6">
    <name type="scientific">Actinospica acidithermotolerans</name>
    <dbReference type="NCBI Taxonomy" id="2828514"/>
    <lineage>
        <taxon>Bacteria</taxon>
        <taxon>Bacillati</taxon>
        <taxon>Actinomycetota</taxon>
        <taxon>Actinomycetes</taxon>
        <taxon>Catenulisporales</taxon>
        <taxon>Actinospicaceae</taxon>
        <taxon>Actinospica</taxon>
    </lineage>
</organism>
<comment type="caution">
    <text evidence="5">The sequence shown here is derived from an EMBL/GenBank/DDBJ whole genome shotgun (WGS) entry which is preliminary data.</text>
</comment>
<evidence type="ECO:0000259" key="3">
    <source>
        <dbReference type="PROSITE" id="PS51175"/>
    </source>
</evidence>
<dbReference type="InterPro" id="IPR042517">
    <property type="entry name" value="Glyco_hydro_64_N_2"/>
</dbReference>
<dbReference type="InterPro" id="IPR008979">
    <property type="entry name" value="Galactose-bd-like_sf"/>
</dbReference>